<dbReference type="NCBIfam" id="TIGR00215">
    <property type="entry name" value="lpxB"/>
    <property type="match status" value="1"/>
</dbReference>
<dbReference type="HAMAP" id="MF_00392">
    <property type="entry name" value="LpxB"/>
    <property type="match status" value="1"/>
</dbReference>
<evidence type="ECO:0000256" key="8">
    <source>
        <dbReference type="ARBA" id="ARBA00022679"/>
    </source>
</evidence>
<evidence type="ECO:0000256" key="5">
    <source>
        <dbReference type="ARBA" id="ARBA00022516"/>
    </source>
</evidence>
<evidence type="ECO:0000256" key="4">
    <source>
        <dbReference type="ARBA" id="ARBA00020902"/>
    </source>
</evidence>
<keyword evidence="8 11" id="KW-0808">Transferase</keyword>
<dbReference type="Pfam" id="PF02684">
    <property type="entry name" value="LpxB"/>
    <property type="match status" value="1"/>
</dbReference>
<evidence type="ECO:0000256" key="7">
    <source>
        <dbReference type="ARBA" id="ARBA00022676"/>
    </source>
</evidence>
<reference evidence="12" key="1">
    <citation type="submission" date="2021-10" db="EMBL/GenBank/DDBJ databases">
        <title>The complete genome sequence of Leeia sp. TBRC 13508.</title>
        <authorList>
            <person name="Charoenyingcharoen P."/>
            <person name="Yukphan P."/>
        </authorList>
    </citation>
    <scope>NUCLEOTIDE SEQUENCE</scope>
    <source>
        <strain evidence="12">TBRC 13508</strain>
    </source>
</reference>
<dbReference type="InterPro" id="IPR003835">
    <property type="entry name" value="Glyco_trans_19"/>
</dbReference>
<evidence type="ECO:0000256" key="10">
    <source>
        <dbReference type="ARBA" id="ARBA00048975"/>
    </source>
</evidence>
<comment type="function">
    <text evidence="1 11">Condensation of UDP-2,3-diacylglucosamine and 2,3-diacylglucosamine-1-phosphate to form lipid A disaccharide, a precursor of lipid A, a phosphorylated glycolipid that anchors the lipopolysaccharide to the outer membrane of the cell.</text>
</comment>
<evidence type="ECO:0000256" key="1">
    <source>
        <dbReference type="ARBA" id="ARBA00002056"/>
    </source>
</evidence>
<evidence type="ECO:0000313" key="12">
    <source>
        <dbReference type="EMBL" id="MCB6183605.1"/>
    </source>
</evidence>
<evidence type="ECO:0000256" key="2">
    <source>
        <dbReference type="ARBA" id="ARBA00007868"/>
    </source>
</evidence>
<evidence type="ECO:0000256" key="11">
    <source>
        <dbReference type="HAMAP-Rule" id="MF_00392"/>
    </source>
</evidence>
<dbReference type="Proteomes" id="UP001165395">
    <property type="component" value="Unassembled WGS sequence"/>
</dbReference>
<evidence type="ECO:0000313" key="13">
    <source>
        <dbReference type="Proteomes" id="UP001165395"/>
    </source>
</evidence>
<dbReference type="SUPFAM" id="SSF53756">
    <property type="entry name" value="UDP-Glycosyltransferase/glycogen phosphorylase"/>
    <property type="match status" value="1"/>
</dbReference>
<keyword evidence="6 11" id="KW-0441">Lipid A biosynthesis</keyword>
<sequence length="386" mass="43366">MVDSRPFTIALVAGEASGDTLGAHLVSALKKHLPNARFVGIGGPKMIKEGMTSWWPQEKLAVMGYVEVLKHYREIVGIRKQLKARLLADAPDVFIGIDAPGFNLDLEIDLKRRGIKTIHYVSPSIWAWKAKRIHKIKRAVNHILALFPFEPELYKAEQIPVTYVGHPLADVFPIDPPKADIREQMKIGMSRPVFAMLPGSRQSELKQHASLFVKTAKLIAEQVPDALFLVPLMTRETREIFEKACFKEDCSAFEMNLMYGHAPEAMAAADVVLVASGTATLEAALMKRPMVITYKMSPITWWLMTRKMYLPYVGLPNILSKEFVVPEIMQKKATPQSLSVALLESFRNKDLQVSLKERFTNLHLLLKQNTAQKAAEAVLQVMGINR</sequence>
<comment type="catalytic activity">
    <reaction evidence="10 11">
        <text>a lipid X + a UDP-2-N,3-O-bis[(3R)-3-hydroxyacyl]-alpha-D-glucosamine = a lipid A disaccharide + UDP + H(+)</text>
        <dbReference type="Rhea" id="RHEA:67828"/>
        <dbReference type="ChEBI" id="CHEBI:15378"/>
        <dbReference type="ChEBI" id="CHEBI:58223"/>
        <dbReference type="ChEBI" id="CHEBI:137748"/>
        <dbReference type="ChEBI" id="CHEBI:176338"/>
        <dbReference type="ChEBI" id="CHEBI:176343"/>
        <dbReference type="EC" id="2.4.1.182"/>
    </reaction>
</comment>
<comment type="similarity">
    <text evidence="2 11">Belongs to the LpxB family.</text>
</comment>
<keyword evidence="9 11" id="KW-0443">Lipid metabolism</keyword>
<evidence type="ECO:0000256" key="9">
    <source>
        <dbReference type="ARBA" id="ARBA00023098"/>
    </source>
</evidence>
<gene>
    <name evidence="11 12" type="primary">lpxB</name>
    <name evidence="12" type="ORF">LIN78_08595</name>
</gene>
<evidence type="ECO:0000256" key="6">
    <source>
        <dbReference type="ARBA" id="ARBA00022556"/>
    </source>
</evidence>
<keyword evidence="13" id="KW-1185">Reference proteome</keyword>
<proteinExistence type="inferred from homology"/>
<protein>
    <recommendedName>
        <fullName evidence="4 11">Lipid-A-disaccharide synthase</fullName>
        <ecNumber evidence="3 11">2.4.1.182</ecNumber>
    </recommendedName>
</protein>
<comment type="caution">
    <text evidence="12">The sequence shown here is derived from an EMBL/GenBank/DDBJ whole genome shotgun (WGS) entry which is preliminary data.</text>
</comment>
<dbReference type="PANTHER" id="PTHR30372">
    <property type="entry name" value="LIPID-A-DISACCHARIDE SYNTHASE"/>
    <property type="match status" value="1"/>
</dbReference>
<dbReference type="GO" id="GO:0008915">
    <property type="term" value="F:lipid-A-disaccharide synthase activity"/>
    <property type="evidence" value="ECO:0007669"/>
    <property type="project" value="UniProtKB-EC"/>
</dbReference>
<organism evidence="12 13">
    <name type="scientific">Leeia speluncae</name>
    <dbReference type="NCBI Taxonomy" id="2884804"/>
    <lineage>
        <taxon>Bacteria</taxon>
        <taxon>Pseudomonadati</taxon>
        <taxon>Pseudomonadota</taxon>
        <taxon>Betaproteobacteria</taxon>
        <taxon>Neisseriales</taxon>
        <taxon>Leeiaceae</taxon>
        <taxon>Leeia</taxon>
    </lineage>
</organism>
<keyword evidence="7 11" id="KW-0328">Glycosyltransferase</keyword>
<comment type="pathway">
    <text evidence="11">Bacterial outer membrane biogenesis; LPS lipid A biosynthesis.</text>
</comment>
<keyword evidence="5 11" id="KW-0444">Lipid biosynthesis</keyword>
<name>A0ABS8D5Y9_9NEIS</name>
<dbReference type="RefSeq" id="WP_227180385.1">
    <property type="nucleotide sequence ID" value="NZ_JAJBZT010000004.1"/>
</dbReference>
<evidence type="ECO:0000256" key="3">
    <source>
        <dbReference type="ARBA" id="ARBA00012687"/>
    </source>
</evidence>
<dbReference type="PANTHER" id="PTHR30372:SF4">
    <property type="entry name" value="LIPID-A-DISACCHARIDE SYNTHASE, MITOCHONDRIAL-RELATED"/>
    <property type="match status" value="1"/>
</dbReference>
<accession>A0ABS8D5Y9</accession>
<dbReference type="EMBL" id="JAJBZT010000004">
    <property type="protein sequence ID" value="MCB6183605.1"/>
    <property type="molecule type" value="Genomic_DNA"/>
</dbReference>
<dbReference type="EC" id="2.4.1.182" evidence="3 11"/>